<dbReference type="EMBL" id="JAOTPV010000002">
    <property type="protein sequence ID" value="KAJ4488369.1"/>
    <property type="molecule type" value="Genomic_DNA"/>
</dbReference>
<organism evidence="2 3">
    <name type="scientific">Lentinula aciculospora</name>
    <dbReference type="NCBI Taxonomy" id="153920"/>
    <lineage>
        <taxon>Eukaryota</taxon>
        <taxon>Fungi</taxon>
        <taxon>Dikarya</taxon>
        <taxon>Basidiomycota</taxon>
        <taxon>Agaricomycotina</taxon>
        <taxon>Agaricomycetes</taxon>
        <taxon>Agaricomycetidae</taxon>
        <taxon>Agaricales</taxon>
        <taxon>Marasmiineae</taxon>
        <taxon>Omphalotaceae</taxon>
        <taxon>Lentinula</taxon>
    </lineage>
</organism>
<proteinExistence type="predicted"/>
<reference evidence="2" key="1">
    <citation type="submission" date="2022-08" db="EMBL/GenBank/DDBJ databases">
        <title>A Global Phylogenomic Analysis of the Shiitake Genus Lentinula.</title>
        <authorList>
            <consortium name="DOE Joint Genome Institute"/>
            <person name="Sierra-Patev S."/>
            <person name="Min B."/>
            <person name="Naranjo-Ortiz M."/>
            <person name="Looney B."/>
            <person name="Konkel Z."/>
            <person name="Slot J.C."/>
            <person name="Sakamoto Y."/>
            <person name="Steenwyk J.L."/>
            <person name="Rokas A."/>
            <person name="Carro J."/>
            <person name="Camarero S."/>
            <person name="Ferreira P."/>
            <person name="Molpeceres G."/>
            <person name="Ruiz-Duenas F.J."/>
            <person name="Serrano A."/>
            <person name="Henrissat B."/>
            <person name="Drula E."/>
            <person name="Hughes K.W."/>
            <person name="Mata J.L."/>
            <person name="Ishikawa N.K."/>
            <person name="Vargas-Isla R."/>
            <person name="Ushijima S."/>
            <person name="Smith C.A."/>
            <person name="Ahrendt S."/>
            <person name="Andreopoulos W."/>
            <person name="He G."/>
            <person name="Labutti K."/>
            <person name="Lipzen A."/>
            <person name="Ng V."/>
            <person name="Riley R."/>
            <person name="Sandor L."/>
            <person name="Barry K."/>
            <person name="Martinez A.T."/>
            <person name="Xiao Y."/>
            <person name="Gibbons J.G."/>
            <person name="Terashima K."/>
            <person name="Grigoriev I.V."/>
            <person name="Hibbett D.S."/>
        </authorList>
    </citation>
    <scope>NUCLEOTIDE SEQUENCE</scope>
    <source>
        <strain evidence="2">JLM2183</strain>
    </source>
</reference>
<comment type="caution">
    <text evidence="2">The sequence shown here is derived from an EMBL/GenBank/DDBJ whole genome shotgun (WGS) entry which is preliminary data.</text>
</comment>
<sequence length="331" mass="36857">MYYAYPSSPLNPSSPTSATSVYPPSSSMKPPRTVVFTKKTLGKQRSDTIQSTKLVVAAKPVTKIFFSLGPLYRLREHLPYGKGAPSPSPSPPSPPLRSAYLSNRCRRPQKNESRCLQYVMPGLFMAFEDDNISFGAPTHSHLPLEEELRTTNGQRFTHIIKLSSLKTPSQSPDIEYTVASYKTQVLSLGVFSNSHDLFDIRMCILASEADCAGLSTVAAQQLCTEYGDISEPYEGIPLLTPKQLLATREFICNSGYDLRRRQGARILITAPRDRCTDMVSVLVCYLAYASRNTAAMVSHAIDHQEVFLRIWKNTLSEHGTTMIQDVVNLRL</sequence>
<evidence type="ECO:0000256" key="1">
    <source>
        <dbReference type="SAM" id="MobiDB-lite"/>
    </source>
</evidence>
<evidence type="ECO:0000313" key="2">
    <source>
        <dbReference type="EMBL" id="KAJ4488369.1"/>
    </source>
</evidence>
<name>A0A9W9ATP8_9AGAR</name>
<keyword evidence="3" id="KW-1185">Reference proteome</keyword>
<dbReference type="OrthoDB" id="2913041at2759"/>
<evidence type="ECO:0000313" key="3">
    <source>
        <dbReference type="Proteomes" id="UP001150266"/>
    </source>
</evidence>
<dbReference type="Proteomes" id="UP001150266">
    <property type="component" value="Unassembled WGS sequence"/>
</dbReference>
<protein>
    <submittedName>
        <fullName evidence="2">Uncharacterized protein</fullName>
    </submittedName>
</protein>
<feature type="compositionally biased region" description="Low complexity" evidence="1">
    <location>
        <begin position="1"/>
        <end position="20"/>
    </location>
</feature>
<accession>A0A9W9ATP8</accession>
<feature type="region of interest" description="Disordered" evidence="1">
    <location>
        <begin position="81"/>
        <end position="100"/>
    </location>
</feature>
<gene>
    <name evidence="2" type="ORF">J3R30DRAFT_3696142</name>
</gene>
<feature type="compositionally biased region" description="Pro residues" evidence="1">
    <location>
        <begin position="86"/>
        <end position="95"/>
    </location>
</feature>
<feature type="region of interest" description="Disordered" evidence="1">
    <location>
        <begin position="1"/>
        <end position="32"/>
    </location>
</feature>
<dbReference type="AlphaFoldDB" id="A0A9W9ATP8"/>